<dbReference type="Proteomes" id="UP000600449">
    <property type="component" value="Unassembled WGS sequence"/>
</dbReference>
<dbReference type="AlphaFoldDB" id="A0A917Q3Y9"/>
<dbReference type="EMBL" id="BMMF01000001">
    <property type="protein sequence ID" value="GGK19332.1"/>
    <property type="molecule type" value="Genomic_DNA"/>
</dbReference>
<feature type="compositionally biased region" description="Basic residues" evidence="1">
    <location>
        <begin position="1"/>
        <end position="21"/>
    </location>
</feature>
<evidence type="ECO:0000313" key="2">
    <source>
        <dbReference type="EMBL" id="GGK19332.1"/>
    </source>
</evidence>
<organism evidence="2 3">
    <name type="scientific">Salinarimonas ramus</name>
    <dbReference type="NCBI Taxonomy" id="690164"/>
    <lineage>
        <taxon>Bacteria</taxon>
        <taxon>Pseudomonadati</taxon>
        <taxon>Pseudomonadota</taxon>
        <taxon>Alphaproteobacteria</taxon>
        <taxon>Hyphomicrobiales</taxon>
        <taxon>Salinarimonadaceae</taxon>
        <taxon>Salinarimonas</taxon>
    </lineage>
</organism>
<keyword evidence="3" id="KW-1185">Reference proteome</keyword>
<reference evidence="2 3" key="1">
    <citation type="journal article" date="2014" name="Int. J. Syst. Evol. Microbiol.">
        <title>Complete genome sequence of Corynebacterium casei LMG S-19264T (=DSM 44701T), isolated from a smear-ripened cheese.</title>
        <authorList>
            <consortium name="US DOE Joint Genome Institute (JGI-PGF)"/>
            <person name="Walter F."/>
            <person name="Albersmeier A."/>
            <person name="Kalinowski J."/>
            <person name="Ruckert C."/>
        </authorList>
    </citation>
    <scope>NUCLEOTIDE SEQUENCE [LARGE SCALE GENOMIC DNA]</scope>
    <source>
        <strain evidence="2 3">CGMCC 1.9161</strain>
    </source>
</reference>
<evidence type="ECO:0000313" key="3">
    <source>
        <dbReference type="Proteomes" id="UP000600449"/>
    </source>
</evidence>
<evidence type="ECO:0000256" key="1">
    <source>
        <dbReference type="SAM" id="MobiDB-lite"/>
    </source>
</evidence>
<dbReference type="RefSeq" id="WP_188908657.1">
    <property type="nucleotide sequence ID" value="NZ_BMMF01000001.1"/>
</dbReference>
<feature type="region of interest" description="Disordered" evidence="1">
    <location>
        <begin position="1"/>
        <end position="25"/>
    </location>
</feature>
<accession>A0A917Q3Y9</accession>
<protein>
    <submittedName>
        <fullName evidence="2">Uncharacterized protein</fullName>
    </submittedName>
</protein>
<proteinExistence type="predicted"/>
<sequence>MSTIPTRRRGLGRTRSTRRHDPRADAAPVALEAHASHLKRAAQSAGEAFAWSAEENVPPPRGYGSTAMWLAVGVVAGLGLYVAF</sequence>
<gene>
    <name evidence="2" type="ORF">GCM10011322_02530</name>
</gene>
<comment type="caution">
    <text evidence="2">The sequence shown here is derived from an EMBL/GenBank/DDBJ whole genome shotgun (WGS) entry which is preliminary data.</text>
</comment>
<name>A0A917Q3Y9_9HYPH</name>